<reference evidence="7" key="1">
    <citation type="submission" date="2020-02" db="EMBL/GenBank/DDBJ databases">
        <authorList>
            <person name="Meier V. D."/>
        </authorList>
    </citation>
    <scope>NUCLEOTIDE SEQUENCE</scope>
    <source>
        <strain evidence="7">AVDCRST_MAG88</strain>
    </source>
</reference>
<sequence>MPSFPWRRGRRPSNPASHPAAGQPRPPDAAAFIELTGVGKDYATGRGALAALRPVDLRLARGEAVAITGPSGSGKSTLLNLIAGIDRPTQGRITVDGADLTALSEERLTRWRGANVGIVFQFFQLMPTLSALENVALALEFRGGGGRGGGGRRARAAEALARVGLAPLADHLPAELSGGEQQRVALARALVNDPPLLLADEPTGNLDSATGERVMALLAEFAAGGRTLIFVTHDPALAAHAARTIRVRDGAIEADNRNEDARFAAPPAARLPEAVESAGADERRMPEQASI</sequence>
<dbReference type="PANTHER" id="PTHR24220:SF86">
    <property type="entry name" value="ABC TRANSPORTER ABCH.1"/>
    <property type="match status" value="1"/>
</dbReference>
<evidence type="ECO:0000256" key="4">
    <source>
        <dbReference type="ARBA" id="ARBA00038388"/>
    </source>
</evidence>
<feature type="compositionally biased region" description="Low complexity" evidence="5">
    <location>
        <begin position="264"/>
        <end position="274"/>
    </location>
</feature>
<name>A0A6J4VIH8_9BACT</name>
<gene>
    <name evidence="7" type="ORF">AVDCRST_MAG88-2896</name>
</gene>
<dbReference type="SMART" id="SM00382">
    <property type="entry name" value="AAA"/>
    <property type="match status" value="1"/>
</dbReference>
<dbReference type="InterPro" id="IPR017911">
    <property type="entry name" value="MacB-like_ATP-bd"/>
</dbReference>
<feature type="domain" description="ABC transporter" evidence="6">
    <location>
        <begin position="33"/>
        <end position="274"/>
    </location>
</feature>
<dbReference type="PROSITE" id="PS00211">
    <property type="entry name" value="ABC_TRANSPORTER_1"/>
    <property type="match status" value="1"/>
</dbReference>
<dbReference type="PROSITE" id="PS50893">
    <property type="entry name" value="ABC_TRANSPORTER_2"/>
    <property type="match status" value="1"/>
</dbReference>
<proteinExistence type="inferred from homology"/>
<dbReference type="CDD" id="cd03255">
    <property type="entry name" value="ABC_MJ0796_LolCDE_FtsE"/>
    <property type="match status" value="1"/>
</dbReference>
<dbReference type="Gene3D" id="3.40.50.300">
    <property type="entry name" value="P-loop containing nucleotide triphosphate hydrolases"/>
    <property type="match status" value="1"/>
</dbReference>
<evidence type="ECO:0000256" key="1">
    <source>
        <dbReference type="ARBA" id="ARBA00022448"/>
    </source>
</evidence>
<accession>A0A6J4VIH8</accession>
<dbReference type="GO" id="GO:0016887">
    <property type="term" value="F:ATP hydrolysis activity"/>
    <property type="evidence" value="ECO:0007669"/>
    <property type="project" value="InterPro"/>
</dbReference>
<evidence type="ECO:0000259" key="6">
    <source>
        <dbReference type="PROSITE" id="PS50893"/>
    </source>
</evidence>
<keyword evidence="2" id="KW-0547">Nucleotide-binding</keyword>
<organism evidence="7">
    <name type="scientific">uncultured Thermomicrobiales bacterium</name>
    <dbReference type="NCBI Taxonomy" id="1645740"/>
    <lineage>
        <taxon>Bacteria</taxon>
        <taxon>Pseudomonadati</taxon>
        <taxon>Thermomicrobiota</taxon>
        <taxon>Thermomicrobia</taxon>
        <taxon>Thermomicrobiales</taxon>
        <taxon>environmental samples</taxon>
    </lineage>
</organism>
<evidence type="ECO:0000256" key="3">
    <source>
        <dbReference type="ARBA" id="ARBA00022840"/>
    </source>
</evidence>
<dbReference type="FunFam" id="3.40.50.300:FF:000032">
    <property type="entry name" value="Export ABC transporter ATP-binding protein"/>
    <property type="match status" value="1"/>
</dbReference>
<feature type="region of interest" description="Disordered" evidence="5">
    <location>
        <begin position="1"/>
        <end position="28"/>
    </location>
</feature>
<dbReference type="Pfam" id="PF00005">
    <property type="entry name" value="ABC_tran"/>
    <property type="match status" value="1"/>
</dbReference>
<dbReference type="SUPFAM" id="SSF52540">
    <property type="entry name" value="P-loop containing nucleoside triphosphate hydrolases"/>
    <property type="match status" value="1"/>
</dbReference>
<dbReference type="GO" id="GO:0005886">
    <property type="term" value="C:plasma membrane"/>
    <property type="evidence" value="ECO:0007669"/>
    <property type="project" value="TreeGrafter"/>
</dbReference>
<comment type="similarity">
    <text evidence="4">Belongs to the ABC transporter superfamily. Macrolide exporter (TC 3.A.1.122) family.</text>
</comment>
<dbReference type="InterPro" id="IPR003439">
    <property type="entry name" value="ABC_transporter-like_ATP-bd"/>
</dbReference>
<feature type="region of interest" description="Disordered" evidence="5">
    <location>
        <begin position="264"/>
        <end position="291"/>
    </location>
</feature>
<dbReference type="GO" id="GO:0022857">
    <property type="term" value="F:transmembrane transporter activity"/>
    <property type="evidence" value="ECO:0007669"/>
    <property type="project" value="TreeGrafter"/>
</dbReference>
<dbReference type="InterPro" id="IPR003593">
    <property type="entry name" value="AAA+_ATPase"/>
</dbReference>
<dbReference type="PANTHER" id="PTHR24220">
    <property type="entry name" value="IMPORT ATP-BINDING PROTEIN"/>
    <property type="match status" value="1"/>
</dbReference>
<keyword evidence="1" id="KW-0813">Transport</keyword>
<evidence type="ECO:0000256" key="2">
    <source>
        <dbReference type="ARBA" id="ARBA00022741"/>
    </source>
</evidence>
<dbReference type="AlphaFoldDB" id="A0A6J4VIH8"/>
<dbReference type="InterPro" id="IPR015854">
    <property type="entry name" value="ABC_transpr_LolD-like"/>
</dbReference>
<dbReference type="GO" id="GO:0005524">
    <property type="term" value="F:ATP binding"/>
    <property type="evidence" value="ECO:0007669"/>
    <property type="project" value="UniProtKB-KW"/>
</dbReference>
<evidence type="ECO:0000313" key="7">
    <source>
        <dbReference type="EMBL" id="CAA9576823.1"/>
    </source>
</evidence>
<evidence type="ECO:0000256" key="5">
    <source>
        <dbReference type="SAM" id="MobiDB-lite"/>
    </source>
</evidence>
<keyword evidence="3" id="KW-0067">ATP-binding</keyword>
<dbReference type="EMBL" id="CADCWM010000699">
    <property type="protein sequence ID" value="CAA9576823.1"/>
    <property type="molecule type" value="Genomic_DNA"/>
</dbReference>
<protein>
    <submittedName>
        <fullName evidence="7">ABC-type antimicrobial peptide transport system, ATPase component</fullName>
    </submittedName>
</protein>
<dbReference type="GO" id="GO:0098796">
    <property type="term" value="C:membrane protein complex"/>
    <property type="evidence" value="ECO:0007669"/>
    <property type="project" value="UniProtKB-ARBA"/>
</dbReference>
<dbReference type="InterPro" id="IPR027417">
    <property type="entry name" value="P-loop_NTPase"/>
</dbReference>
<feature type="compositionally biased region" description="Basic and acidic residues" evidence="5">
    <location>
        <begin position="280"/>
        <end position="291"/>
    </location>
</feature>
<dbReference type="InterPro" id="IPR017871">
    <property type="entry name" value="ABC_transporter-like_CS"/>
</dbReference>